<dbReference type="EMBL" id="DS114192">
    <property type="protein sequence ID" value="EAX89526.1"/>
    <property type="molecule type" value="Genomic_DNA"/>
</dbReference>
<keyword evidence="2" id="KW-0472">Membrane</keyword>
<organism evidence="3 4">
    <name type="scientific">Trichomonas vaginalis (strain ATCC PRA-98 / G3)</name>
    <dbReference type="NCBI Taxonomy" id="412133"/>
    <lineage>
        <taxon>Eukaryota</taxon>
        <taxon>Metamonada</taxon>
        <taxon>Parabasalia</taxon>
        <taxon>Trichomonadida</taxon>
        <taxon>Trichomonadidae</taxon>
        <taxon>Trichomonas</taxon>
    </lineage>
</organism>
<reference evidence="3" key="1">
    <citation type="submission" date="2006-10" db="EMBL/GenBank/DDBJ databases">
        <authorList>
            <person name="Amadeo P."/>
            <person name="Zhao Q."/>
            <person name="Wortman J."/>
            <person name="Fraser-Liggett C."/>
            <person name="Carlton J."/>
        </authorList>
    </citation>
    <scope>NUCLEOTIDE SEQUENCE</scope>
    <source>
        <strain evidence="3">G3</strain>
    </source>
</reference>
<gene>
    <name evidence="3" type="ORF">TVAG_359230</name>
</gene>
<evidence type="ECO:0000313" key="3">
    <source>
        <dbReference type="EMBL" id="EAX89526.1"/>
    </source>
</evidence>
<feature type="transmembrane region" description="Helical" evidence="2">
    <location>
        <begin position="481"/>
        <end position="507"/>
    </location>
</feature>
<dbReference type="SMR" id="A2FZY2"/>
<reference evidence="3" key="2">
    <citation type="journal article" date="2007" name="Science">
        <title>Draft genome sequence of the sexually transmitted pathogen Trichomonas vaginalis.</title>
        <authorList>
            <person name="Carlton J.M."/>
            <person name="Hirt R.P."/>
            <person name="Silva J.C."/>
            <person name="Delcher A.L."/>
            <person name="Schatz M."/>
            <person name="Zhao Q."/>
            <person name="Wortman J.R."/>
            <person name="Bidwell S.L."/>
            <person name="Alsmark U.C.M."/>
            <person name="Besteiro S."/>
            <person name="Sicheritz-Ponten T."/>
            <person name="Noel C.J."/>
            <person name="Dacks J.B."/>
            <person name="Foster P.G."/>
            <person name="Simillion C."/>
            <person name="Van de Peer Y."/>
            <person name="Miranda-Saavedra D."/>
            <person name="Barton G.J."/>
            <person name="Westrop G.D."/>
            <person name="Mueller S."/>
            <person name="Dessi D."/>
            <person name="Fiori P.L."/>
            <person name="Ren Q."/>
            <person name="Paulsen I."/>
            <person name="Zhang H."/>
            <person name="Bastida-Corcuera F.D."/>
            <person name="Simoes-Barbosa A."/>
            <person name="Brown M.T."/>
            <person name="Hayes R.D."/>
            <person name="Mukherjee M."/>
            <person name="Okumura C.Y."/>
            <person name="Schneider R."/>
            <person name="Smith A.J."/>
            <person name="Vanacova S."/>
            <person name="Villalvazo M."/>
            <person name="Haas B.J."/>
            <person name="Pertea M."/>
            <person name="Feldblyum T.V."/>
            <person name="Utterback T.R."/>
            <person name="Shu C.L."/>
            <person name="Osoegawa K."/>
            <person name="de Jong P.J."/>
            <person name="Hrdy I."/>
            <person name="Horvathova L."/>
            <person name="Zubacova Z."/>
            <person name="Dolezal P."/>
            <person name="Malik S.B."/>
            <person name="Logsdon J.M. Jr."/>
            <person name="Henze K."/>
            <person name="Gupta A."/>
            <person name="Wang C.C."/>
            <person name="Dunne R.L."/>
            <person name="Upcroft J.A."/>
            <person name="Upcroft P."/>
            <person name="White O."/>
            <person name="Salzberg S.L."/>
            <person name="Tang P."/>
            <person name="Chiu C.-H."/>
            <person name="Lee Y.-S."/>
            <person name="Embley T.M."/>
            <person name="Coombs G.H."/>
            <person name="Mottram J.C."/>
            <person name="Tachezy J."/>
            <person name="Fraser-Liggett C.M."/>
            <person name="Johnson P.J."/>
        </authorList>
    </citation>
    <scope>NUCLEOTIDE SEQUENCE [LARGE SCALE GENOMIC DNA]</scope>
    <source>
        <strain evidence="3">G3</strain>
    </source>
</reference>
<evidence type="ECO:0000256" key="1">
    <source>
        <dbReference type="SAM" id="MobiDB-lite"/>
    </source>
</evidence>
<keyword evidence="4" id="KW-1185">Reference proteome</keyword>
<accession>A2FZY2</accession>
<sequence>MVSTIPVLNAYQIDTNTQDHNTQNFDSNIREMIVPFIANSTHVVGIDVYENDFIHYWTFANSETDEGVPYQCMFISMRPLEKFTLTYLIVEKQVSSYHAAAEAWHTSLNDIYDKPEAQPGAAFVADDNDLSQWAGKETLMADNYMGRILSKESFTGTKDSRFLYYKKVTIGESLPGAEAETFDYDGINVYALDAHSIITDTTNAATYTKYLLIDPVTQSQSYSKVMELFAFVKTVREKYPGKSIMITMPNIPPQIVNLIDYHLDRLDLEIPRREPIPNQYYFMNAQKTRLFGNRYALGSKKFGILDVDHRVEGEIFAQCIVLGCVPSFAVPADEYDVYDDLFVTAKYAQTYKQLFFNKSFLANGFQHQNDTPSSYYASWCDRDGSGVCYGAYLIGFKDVTECFFTPAGTTCQKLGDNTIKLSSISPYRTVVVKYKTQYMKADPTPEPEKPTQEPVVPVPENPNGAQVGANQGFRIIIDKRWVLIVVASVLVMLFLGVILALVIWLILPKKEESDQEDAQVPYVDDWPAIEDSGESVSIETGDIQAEDEFFLGTKNNPEERQEKQHQFFGMEVEPKPDDFAIDGATFE</sequence>
<dbReference type="RefSeq" id="XP_001302456.1">
    <property type="nucleotide sequence ID" value="XM_001302455.1"/>
</dbReference>
<name>A2FZY2_TRIV3</name>
<evidence type="ECO:0008006" key="5">
    <source>
        <dbReference type="Google" id="ProtNLM"/>
    </source>
</evidence>
<keyword evidence="2" id="KW-1133">Transmembrane helix</keyword>
<keyword evidence="2" id="KW-0812">Transmembrane</keyword>
<evidence type="ECO:0000256" key="2">
    <source>
        <dbReference type="SAM" id="Phobius"/>
    </source>
</evidence>
<dbReference type="VEuPathDB" id="TrichDB:TVAGG3_0146080"/>
<dbReference type="Proteomes" id="UP000001542">
    <property type="component" value="Unassembled WGS sequence"/>
</dbReference>
<dbReference type="AlphaFoldDB" id="A2FZY2"/>
<dbReference type="VEuPathDB" id="TrichDB:TVAG_359230"/>
<evidence type="ECO:0000313" key="4">
    <source>
        <dbReference type="Proteomes" id="UP000001542"/>
    </source>
</evidence>
<dbReference type="InParanoid" id="A2FZY2"/>
<protein>
    <recommendedName>
        <fullName evidence="5">GP63-like</fullName>
    </recommendedName>
</protein>
<feature type="region of interest" description="Disordered" evidence="1">
    <location>
        <begin position="441"/>
        <end position="463"/>
    </location>
</feature>
<proteinExistence type="predicted"/>
<dbReference type="KEGG" id="tva:4747197"/>